<dbReference type="PANTHER" id="PTHR35983:SF1">
    <property type="entry name" value="UPF0166 PROTEIN TM_0021"/>
    <property type="match status" value="1"/>
</dbReference>
<organism evidence="2 3">
    <name type="scientific">Saccharopolyspora cebuensis</name>
    <dbReference type="NCBI Taxonomy" id="418759"/>
    <lineage>
        <taxon>Bacteria</taxon>
        <taxon>Bacillati</taxon>
        <taxon>Actinomycetota</taxon>
        <taxon>Actinomycetes</taxon>
        <taxon>Pseudonocardiales</taxon>
        <taxon>Pseudonocardiaceae</taxon>
        <taxon>Saccharopolyspora</taxon>
    </lineage>
</organism>
<protein>
    <submittedName>
        <fullName evidence="2">DUF190 domain-containing protein</fullName>
    </submittedName>
</protein>
<dbReference type="Gene3D" id="3.30.70.120">
    <property type="match status" value="1"/>
</dbReference>
<dbReference type="InterPro" id="IPR003793">
    <property type="entry name" value="UPF0166"/>
</dbReference>
<evidence type="ECO:0000313" key="2">
    <source>
        <dbReference type="EMBL" id="MEY8042786.1"/>
    </source>
</evidence>
<keyword evidence="3" id="KW-1185">Reference proteome</keyword>
<proteinExistence type="inferred from homology"/>
<dbReference type="EMBL" id="JBGEHV010000065">
    <property type="protein sequence ID" value="MEY8042786.1"/>
    <property type="molecule type" value="Genomic_DNA"/>
</dbReference>
<comment type="caution">
    <text evidence="2">The sequence shown here is derived from an EMBL/GenBank/DDBJ whole genome shotgun (WGS) entry which is preliminary data.</text>
</comment>
<dbReference type="InterPro" id="IPR011322">
    <property type="entry name" value="N-reg_PII-like_a/b"/>
</dbReference>
<gene>
    <name evidence="2" type="ORF">AB8O55_25550</name>
</gene>
<dbReference type="RefSeq" id="WP_345360345.1">
    <property type="nucleotide sequence ID" value="NZ_BAABII010000004.1"/>
</dbReference>
<dbReference type="Proteomes" id="UP001564626">
    <property type="component" value="Unassembled WGS sequence"/>
</dbReference>
<evidence type="ECO:0000313" key="3">
    <source>
        <dbReference type="Proteomes" id="UP001564626"/>
    </source>
</evidence>
<dbReference type="Pfam" id="PF02641">
    <property type="entry name" value="DUF190"/>
    <property type="match status" value="1"/>
</dbReference>
<sequence>MRLSGRALRLTVVLGESDTYRHHPAYHEIVLRARGAGLAGASVYRGVEGFGASSTIHTTRVLALSEDLPISVVIVDEEQRVRDFLPQLDDVAAGGLVLLDEVEVVRYG</sequence>
<dbReference type="InterPro" id="IPR015867">
    <property type="entry name" value="N-reg_PII/ATP_PRibTrfase_C"/>
</dbReference>
<accession>A0ABV4CNW8</accession>
<dbReference type="PANTHER" id="PTHR35983">
    <property type="entry name" value="UPF0166 PROTEIN TM_0021"/>
    <property type="match status" value="1"/>
</dbReference>
<dbReference type="SUPFAM" id="SSF54913">
    <property type="entry name" value="GlnB-like"/>
    <property type="match status" value="1"/>
</dbReference>
<reference evidence="2 3" key="1">
    <citation type="submission" date="2024-08" db="EMBL/GenBank/DDBJ databases">
        <title>Genome mining of Saccharopolyspora cebuensis PGLac3 from Nigerian medicinal plant.</title>
        <authorList>
            <person name="Ezeobiora C.E."/>
            <person name="Igbokwe N.H."/>
            <person name="Amin D.H."/>
            <person name="Mendie U.E."/>
        </authorList>
    </citation>
    <scope>NUCLEOTIDE SEQUENCE [LARGE SCALE GENOMIC DNA]</scope>
    <source>
        <strain evidence="2 3">PGLac3</strain>
    </source>
</reference>
<comment type="similarity">
    <text evidence="1">Belongs to the UPF0166 family.</text>
</comment>
<evidence type="ECO:0000256" key="1">
    <source>
        <dbReference type="ARBA" id="ARBA00010554"/>
    </source>
</evidence>
<name>A0ABV4CNW8_9PSEU</name>